<dbReference type="OrthoDB" id="9806195at2"/>
<evidence type="ECO:0000259" key="2">
    <source>
        <dbReference type="Pfam" id="PF03413"/>
    </source>
</evidence>
<reference evidence="4" key="1">
    <citation type="submission" date="2018-05" db="EMBL/GenBank/DDBJ databases">
        <authorList>
            <person name="Liu B.-T."/>
        </authorList>
    </citation>
    <scope>NUCLEOTIDE SEQUENCE [LARGE SCALE GENOMIC DNA]</scope>
    <source>
        <strain evidence="4">WD6-1</strain>
    </source>
</reference>
<keyword evidence="1" id="KW-0472">Membrane</keyword>
<gene>
    <name evidence="3" type="ORF">DDZ18_00050</name>
</gene>
<keyword evidence="1" id="KW-0812">Transmembrane</keyword>
<dbReference type="EMBL" id="QEXV01000001">
    <property type="protein sequence ID" value="PWE18048.1"/>
    <property type="molecule type" value="Genomic_DNA"/>
</dbReference>
<accession>A0A2U2BVL0</accession>
<dbReference type="Pfam" id="PF03413">
    <property type="entry name" value="PepSY"/>
    <property type="match status" value="1"/>
</dbReference>
<dbReference type="InterPro" id="IPR005625">
    <property type="entry name" value="PepSY-ass_TM"/>
</dbReference>
<evidence type="ECO:0000313" key="3">
    <source>
        <dbReference type="EMBL" id="PWE18048.1"/>
    </source>
</evidence>
<name>A0A2U2BVL0_9PROT</name>
<comment type="caution">
    <text evidence="3">The sequence shown here is derived from an EMBL/GenBank/DDBJ whole genome shotgun (WGS) entry which is preliminary data.</text>
</comment>
<dbReference type="AlphaFoldDB" id="A0A2U2BVL0"/>
<evidence type="ECO:0000313" key="4">
    <source>
        <dbReference type="Proteomes" id="UP000245168"/>
    </source>
</evidence>
<feature type="transmembrane region" description="Helical" evidence="1">
    <location>
        <begin position="12"/>
        <end position="35"/>
    </location>
</feature>
<dbReference type="RefSeq" id="WP_109251322.1">
    <property type="nucleotide sequence ID" value="NZ_QEXV01000001.1"/>
</dbReference>
<sequence length="249" mass="27153">MAFTRWVVRIHKWLALIIGIQIALWVAGGLTMSLLPIETVRAEHTIPLQAPPALELDVLAPAEAAAAAGVDAVSSATLHTWIDQPAWLFETPAGDILVDAASGERLSPLDAEQAVAAARANFAGDAPVEAVEFFAEPSWEYRRAGPAWRVSFADGEGTRLYVSSETGAVTARRNDMWRVFDFVWMLHIMDYDAREDFNHPLLQGAGILAVVVVLAGLTLLVIRLRRLWIMSRKRRQAASSSAAESGSVK</sequence>
<proteinExistence type="predicted"/>
<keyword evidence="4" id="KW-1185">Reference proteome</keyword>
<dbReference type="InterPro" id="IPR025711">
    <property type="entry name" value="PepSY"/>
</dbReference>
<feature type="transmembrane region" description="Helical" evidence="1">
    <location>
        <begin position="201"/>
        <end position="224"/>
    </location>
</feature>
<organism evidence="3 4">
    <name type="scientific">Marinicauda salina</name>
    <dbReference type="NCBI Taxonomy" id="2135793"/>
    <lineage>
        <taxon>Bacteria</taxon>
        <taxon>Pseudomonadati</taxon>
        <taxon>Pseudomonadota</taxon>
        <taxon>Alphaproteobacteria</taxon>
        <taxon>Maricaulales</taxon>
        <taxon>Maricaulaceae</taxon>
        <taxon>Marinicauda</taxon>
    </lineage>
</organism>
<dbReference type="PANTHER" id="PTHR34219">
    <property type="entry name" value="IRON-REGULATED INNER MEMBRANE PROTEIN-RELATED"/>
    <property type="match status" value="1"/>
</dbReference>
<dbReference type="PANTHER" id="PTHR34219:SF3">
    <property type="entry name" value="BLL7967 PROTEIN"/>
    <property type="match status" value="1"/>
</dbReference>
<dbReference type="Proteomes" id="UP000245168">
    <property type="component" value="Unassembled WGS sequence"/>
</dbReference>
<evidence type="ECO:0000256" key="1">
    <source>
        <dbReference type="SAM" id="Phobius"/>
    </source>
</evidence>
<keyword evidence="1" id="KW-1133">Transmembrane helix</keyword>
<feature type="domain" description="PepSY" evidence="2">
    <location>
        <begin position="109"/>
        <end position="171"/>
    </location>
</feature>
<protein>
    <recommendedName>
        <fullName evidence="2">PepSY domain-containing protein</fullName>
    </recommendedName>
</protein>